<evidence type="ECO:0000313" key="3">
    <source>
        <dbReference type="EMBL" id="KAK9820707.1"/>
    </source>
</evidence>
<dbReference type="Gene3D" id="3.80.10.10">
    <property type="entry name" value="Ribonuclease Inhibitor"/>
    <property type="match status" value="2"/>
</dbReference>
<dbReference type="InterPro" id="IPR032675">
    <property type="entry name" value="LRR_dom_sf"/>
</dbReference>
<evidence type="ECO:0000259" key="2">
    <source>
        <dbReference type="PROSITE" id="PS50181"/>
    </source>
</evidence>
<dbReference type="Proteomes" id="UP001438707">
    <property type="component" value="Unassembled WGS sequence"/>
</dbReference>
<comment type="caution">
    <text evidence="3">The sequence shown here is derived from an EMBL/GenBank/DDBJ whole genome shotgun (WGS) entry which is preliminary data.</text>
</comment>
<name>A0AAW1QGW6_9CHLO</name>
<evidence type="ECO:0000313" key="4">
    <source>
        <dbReference type="Proteomes" id="UP001438707"/>
    </source>
</evidence>
<dbReference type="SMART" id="SM00367">
    <property type="entry name" value="LRR_CC"/>
    <property type="match status" value="4"/>
</dbReference>
<dbReference type="SUPFAM" id="SSF52047">
    <property type="entry name" value="RNI-like"/>
    <property type="match status" value="1"/>
</dbReference>
<dbReference type="Pfam" id="PF00646">
    <property type="entry name" value="F-box"/>
    <property type="match status" value="1"/>
</dbReference>
<keyword evidence="4" id="KW-1185">Reference proteome</keyword>
<dbReference type="EMBL" id="JALJOS010000045">
    <property type="protein sequence ID" value="KAK9820707.1"/>
    <property type="molecule type" value="Genomic_DNA"/>
</dbReference>
<protein>
    <recommendedName>
        <fullName evidence="2">F-box domain-containing protein</fullName>
    </recommendedName>
</protein>
<dbReference type="AlphaFoldDB" id="A0AAW1QGW6"/>
<dbReference type="CDD" id="cd09917">
    <property type="entry name" value="F-box_SF"/>
    <property type="match status" value="1"/>
</dbReference>
<sequence>MNWLELPRDVWENLLPHLKRPELLALRLTCQAWKESVEASSSRLQPRIIETVHQASVLSLFPHVRELDLSNSVGVSADLLKQILAGLPLLQALSSSGNFSTGNSHLAVIAACTGLQRLSLSGWKALTDSGLHVLGSLCNIRSLRLDGIDGVKGDGLVCLAACRHLQDLSLGLCNLAGIHALNAASRLTSLNFQHSLRSWEVEDPEGPLAKIFQNLSQLQDLEMIWHWADDGQLGAFTTPVTTLPKNASTSSLTKLILGNQSSYSVFGNGHAKWFTPLNRMPRLTELNLVGKWHIVEMAHLKELKTLTVHQDLGNSSCQWMTCMSQLTALHLNHPEVDLAFFLALRHLSSLVILEMTDVSTKLSWFVTTSRAAEQQSPQLQSISQVHLSRCSSRVMDAFLSLLCIKPIYQLPLELDQLVMEISQTSTCDTHRHPKLIRLVLGDRPNIYDMPYFGKLSSAMPFTTLQHLDLTGTGSQTDDGFRRCLPCWTALTYLDVSTTHIGDDFFIDLPILKSLSVLAACQTSVTGNGLAPLLKLSLLKHLNLACCSRLTVPGIASLAPLANSGSLLSLQIPRPASEQLCTSEKLAACFPFCQVSFQGKMALPAGAHRFQAGSRHGSGYSRVGQNTQHTRWLGSSKSSLEATSSQAARLRSYLAQPVKTRAAFNQVQLVALAVTMSVQMKMTTLEMKTAAACTAS</sequence>
<accession>A0AAW1QGW6</accession>
<feature type="domain" description="F-box" evidence="2">
    <location>
        <begin position="1"/>
        <end position="48"/>
    </location>
</feature>
<dbReference type="PANTHER" id="PTHR13318:SF105">
    <property type="entry name" value="F-BOX_LRR-REPEAT PROTEIN 3"/>
    <property type="match status" value="1"/>
</dbReference>
<organism evidence="3 4">
    <name type="scientific">Apatococcus lobatus</name>
    <dbReference type="NCBI Taxonomy" id="904363"/>
    <lineage>
        <taxon>Eukaryota</taxon>
        <taxon>Viridiplantae</taxon>
        <taxon>Chlorophyta</taxon>
        <taxon>core chlorophytes</taxon>
        <taxon>Trebouxiophyceae</taxon>
        <taxon>Chlorellales</taxon>
        <taxon>Chlorellaceae</taxon>
        <taxon>Apatococcus</taxon>
    </lineage>
</organism>
<dbReference type="PROSITE" id="PS50181">
    <property type="entry name" value="FBOX"/>
    <property type="match status" value="1"/>
</dbReference>
<comment type="subcellular location">
    <subcellularLocation>
        <location evidence="1">Cytoplasm</location>
        <location evidence="1">Cytoskeleton</location>
        <location evidence="1">Cilium axoneme</location>
    </subcellularLocation>
</comment>
<dbReference type="GO" id="GO:0019005">
    <property type="term" value="C:SCF ubiquitin ligase complex"/>
    <property type="evidence" value="ECO:0007669"/>
    <property type="project" value="TreeGrafter"/>
</dbReference>
<dbReference type="InterPro" id="IPR001810">
    <property type="entry name" value="F-box_dom"/>
</dbReference>
<dbReference type="InterPro" id="IPR006553">
    <property type="entry name" value="Leu-rich_rpt_Cys-con_subtyp"/>
</dbReference>
<reference evidence="3 4" key="1">
    <citation type="journal article" date="2024" name="Nat. Commun.">
        <title>Phylogenomics reveals the evolutionary origins of lichenization in chlorophyte algae.</title>
        <authorList>
            <person name="Puginier C."/>
            <person name="Libourel C."/>
            <person name="Otte J."/>
            <person name="Skaloud P."/>
            <person name="Haon M."/>
            <person name="Grisel S."/>
            <person name="Petersen M."/>
            <person name="Berrin J.G."/>
            <person name="Delaux P.M."/>
            <person name="Dal Grande F."/>
            <person name="Keller J."/>
        </authorList>
    </citation>
    <scope>NUCLEOTIDE SEQUENCE [LARGE SCALE GENOMIC DNA]</scope>
    <source>
        <strain evidence="3 4">SAG 2145</strain>
    </source>
</reference>
<proteinExistence type="predicted"/>
<gene>
    <name evidence="3" type="ORF">WJX74_010513</name>
</gene>
<dbReference type="PANTHER" id="PTHR13318">
    <property type="entry name" value="PARTNER OF PAIRED, ISOFORM B-RELATED"/>
    <property type="match status" value="1"/>
</dbReference>
<dbReference type="GO" id="GO:0031146">
    <property type="term" value="P:SCF-dependent proteasomal ubiquitin-dependent protein catabolic process"/>
    <property type="evidence" value="ECO:0007669"/>
    <property type="project" value="TreeGrafter"/>
</dbReference>
<dbReference type="GO" id="GO:0005930">
    <property type="term" value="C:axoneme"/>
    <property type="evidence" value="ECO:0007669"/>
    <property type="project" value="UniProtKB-SubCell"/>
</dbReference>
<evidence type="ECO:0000256" key="1">
    <source>
        <dbReference type="ARBA" id="ARBA00004430"/>
    </source>
</evidence>